<dbReference type="PROSITE" id="PS00589">
    <property type="entry name" value="PTS_HPR_SER"/>
    <property type="match status" value="1"/>
</dbReference>
<gene>
    <name evidence="7" type="ORF">C7B43_08230</name>
</gene>
<accession>A0A2T2X4A2</accession>
<dbReference type="EMBL" id="PXYT01000016">
    <property type="protein sequence ID" value="PSR29324.1"/>
    <property type="molecule type" value="Genomic_DNA"/>
</dbReference>
<dbReference type="NCBIfam" id="TIGR01003">
    <property type="entry name" value="PTS_HPr_family"/>
    <property type="match status" value="1"/>
</dbReference>
<proteinExistence type="predicted"/>
<dbReference type="Gene3D" id="3.30.1340.10">
    <property type="entry name" value="HPr-like"/>
    <property type="match status" value="1"/>
</dbReference>
<dbReference type="SUPFAM" id="SSF55594">
    <property type="entry name" value="HPr-like"/>
    <property type="match status" value="1"/>
</dbReference>
<evidence type="ECO:0000259" key="6">
    <source>
        <dbReference type="PROSITE" id="PS51350"/>
    </source>
</evidence>
<comment type="subcellular location">
    <subcellularLocation>
        <location evidence="2">Cytoplasm</location>
    </subcellularLocation>
</comment>
<dbReference type="CDD" id="cd00367">
    <property type="entry name" value="PTS-HPr_like"/>
    <property type="match status" value="1"/>
</dbReference>
<dbReference type="AlphaFoldDB" id="A0A2T2X4A2"/>
<dbReference type="InterPro" id="IPR002114">
    <property type="entry name" value="PTS_HPr_Ser_P_site"/>
</dbReference>
<dbReference type="PANTHER" id="PTHR33705:SF2">
    <property type="entry name" value="PHOSPHOCARRIER PROTEIN NPR"/>
    <property type="match status" value="1"/>
</dbReference>
<dbReference type="PROSITE" id="PS51350">
    <property type="entry name" value="PTS_HPR_DOM"/>
    <property type="match status" value="1"/>
</dbReference>
<dbReference type="Pfam" id="PF00381">
    <property type="entry name" value="PTS-HPr"/>
    <property type="match status" value="1"/>
</dbReference>
<dbReference type="InterPro" id="IPR035895">
    <property type="entry name" value="HPr-like_sf"/>
</dbReference>
<organism evidence="7 8">
    <name type="scientific">Sulfobacillus benefaciens</name>
    <dbReference type="NCBI Taxonomy" id="453960"/>
    <lineage>
        <taxon>Bacteria</taxon>
        <taxon>Bacillati</taxon>
        <taxon>Bacillota</taxon>
        <taxon>Clostridia</taxon>
        <taxon>Eubacteriales</taxon>
        <taxon>Clostridiales Family XVII. Incertae Sedis</taxon>
        <taxon>Sulfobacillus</taxon>
    </lineage>
</organism>
<feature type="domain" description="HPr" evidence="6">
    <location>
        <begin position="1"/>
        <end position="91"/>
    </location>
</feature>
<dbReference type="GO" id="GO:0009401">
    <property type="term" value="P:phosphoenolpyruvate-dependent sugar phosphotransferase system"/>
    <property type="evidence" value="ECO:0007669"/>
    <property type="project" value="UniProtKB-KW"/>
</dbReference>
<dbReference type="InterPro" id="IPR000032">
    <property type="entry name" value="HPr-like"/>
</dbReference>
<keyword evidence="4" id="KW-0963">Cytoplasm</keyword>
<evidence type="ECO:0000256" key="2">
    <source>
        <dbReference type="ARBA" id="ARBA00004496"/>
    </source>
</evidence>
<evidence type="ECO:0000256" key="5">
    <source>
        <dbReference type="ARBA" id="ARBA00022683"/>
    </source>
</evidence>
<evidence type="ECO:0000313" key="8">
    <source>
        <dbReference type="Proteomes" id="UP000242699"/>
    </source>
</evidence>
<keyword evidence="5" id="KW-0598">Phosphotransferase system</keyword>
<dbReference type="PRINTS" id="PR00107">
    <property type="entry name" value="PHOSPHOCPHPR"/>
</dbReference>
<dbReference type="InterPro" id="IPR050399">
    <property type="entry name" value="HPr"/>
</dbReference>
<evidence type="ECO:0000256" key="1">
    <source>
        <dbReference type="ARBA" id="ARBA00003681"/>
    </source>
</evidence>
<dbReference type="PANTHER" id="PTHR33705">
    <property type="entry name" value="PHOSPHOCARRIER PROTEIN HPR"/>
    <property type="match status" value="1"/>
</dbReference>
<dbReference type="PROSITE" id="PS00369">
    <property type="entry name" value="PTS_HPR_HIS"/>
    <property type="match status" value="1"/>
</dbReference>
<name>A0A2T2X4A2_9FIRM</name>
<dbReference type="GO" id="GO:0005737">
    <property type="term" value="C:cytoplasm"/>
    <property type="evidence" value="ECO:0007669"/>
    <property type="project" value="UniProtKB-SubCell"/>
</dbReference>
<sequence length="91" mass="9938">MIQRQYKIVSPEGLHARPAAQLVKTLSACPFPVQLFCHGKVVNAKSILQVLTVGAGSGDVLALHYDTGELDRVLLLEQELQELLTVDGEQE</sequence>
<dbReference type="InterPro" id="IPR001020">
    <property type="entry name" value="PTS_HPr_His_P_site"/>
</dbReference>
<evidence type="ECO:0000256" key="3">
    <source>
        <dbReference type="ARBA" id="ARBA00020422"/>
    </source>
</evidence>
<comment type="caution">
    <text evidence="7">The sequence shown here is derived from an EMBL/GenBank/DDBJ whole genome shotgun (WGS) entry which is preliminary data.</text>
</comment>
<dbReference type="Proteomes" id="UP000242699">
    <property type="component" value="Unassembled WGS sequence"/>
</dbReference>
<reference evidence="7 8" key="1">
    <citation type="journal article" date="2014" name="BMC Genomics">
        <title>Comparison of environmental and isolate Sulfobacillus genomes reveals diverse carbon, sulfur, nitrogen, and hydrogen metabolisms.</title>
        <authorList>
            <person name="Justice N.B."/>
            <person name="Norman A."/>
            <person name="Brown C.T."/>
            <person name="Singh A."/>
            <person name="Thomas B.C."/>
            <person name="Banfield J.F."/>
        </authorList>
    </citation>
    <scope>NUCLEOTIDE SEQUENCE [LARGE SCALE GENOMIC DNA]</scope>
    <source>
        <strain evidence="7">AMDSBA1</strain>
    </source>
</reference>
<protein>
    <recommendedName>
        <fullName evidence="3">Phosphocarrier protein HPr</fullName>
    </recommendedName>
</protein>
<evidence type="ECO:0000313" key="7">
    <source>
        <dbReference type="EMBL" id="PSR29324.1"/>
    </source>
</evidence>
<comment type="function">
    <text evidence="1">General (non sugar-specific) component of the phosphoenolpyruvate-dependent sugar phosphotransferase system (sugar PTS). This major carbohydrate active-transport system catalyzes the phosphorylation of incoming sugar substrates concomitantly with their translocation across the cell membrane. The phosphoryl group from phosphoenolpyruvate (PEP) is transferred to the phosphoryl carrier protein HPr by enzyme I. Phospho-HPr then transfers it to the PTS EIIA domain.</text>
</comment>
<evidence type="ECO:0000256" key="4">
    <source>
        <dbReference type="ARBA" id="ARBA00022490"/>
    </source>
</evidence>